<dbReference type="PROSITE" id="PS51278">
    <property type="entry name" value="GATASE_TYPE_2"/>
    <property type="match status" value="1"/>
</dbReference>
<dbReference type="GO" id="GO:0016740">
    <property type="term" value="F:transferase activity"/>
    <property type="evidence" value="ECO:0007669"/>
    <property type="project" value="UniProtKB-KW"/>
</dbReference>
<name>A0A923N6B9_9BACT</name>
<keyword evidence="2" id="KW-0315">Glutamine amidotransferase</keyword>
<gene>
    <name evidence="4" type="ORF">H8S84_07170</name>
</gene>
<keyword evidence="1" id="KW-0808">Transferase</keyword>
<dbReference type="RefSeq" id="WP_187066543.1">
    <property type="nucleotide sequence ID" value="NZ_JACRVF010000001.1"/>
</dbReference>
<dbReference type="SUPFAM" id="SSF53271">
    <property type="entry name" value="PRTase-like"/>
    <property type="match status" value="1"/>
</dbReference>
<evidence type="ECO:0000256" key="1">
    <source>
        <dbReference type="ARBA" id="ARBA00022679"/>
    </source>
</evidence>
<sequence>MSDSIKHECGIALIRLRKPIDYYVEKYGTPMYGVNKLYLLMQKQHNRGQDGAGVASIKINALPGIDYINRFRSVKTRAIDSIFGKIGKEFRNLKEEHPEQANNTEWIWENMPFLGDVYLGHLRYGTHGINSVDNCHPMVRENNWRSRSLAVAGNFNMTNVDEQFQKLLELGQHPKHKSDTITVLEKIGHFLDEENQMLFDEFKKGDYTNKEITSLIEQNLNLQRVLKRACKDFDGGYAMAGLTGYGAAFVVRDPNGIRPAYYYADDEVVVIASEKPAIKTAFDIDYNQIKEITPGHALIIDKAGDPELKEILPQREKMSCSFERIYFSRGNDPEIYNERLNMGRLLCDQILKAVDYNLKDTVFSYIPNTAETSWLGMMKGIEDYLRTYRKKAILNNQLTEEELDEILQYKPRAHKLVIKDAKLRTFITDNSSRDDLVTHVYDTTYEVIKKGVDTLVVLDDSIVRGTTLEKSIIKMLDKLEPKRIIIVSCAPQIRYPDCYGIDMSRVKEFVAFRAMLALLEDNGKGCMVQEVYQKCVEAQGTPAFQENNFVKELFDQFTADEISTKVSQIVKAPDINAEVQVIYQTIEDLHQACPNHKGDWYFTGNYPTPGGTGVVNRAFMNFVENKGGRAY</sequence>
<dbReference type="InterPro" id="IPR029055">
    <property type="entry name" value="Ntn_hydrolases_N"/>
</dbReference>
<evidence type="ECO:0000256" key="2">
    <source>
        <dbReference type="ARBA" id="ARBA00022962"/>
    </source>
</evidence>
<evidence type="ECO:0000313" key="5">
    <source>
        <dbReference type="Proteomes" id="UP000603640"/>
    </source>
</evidence>
<dbReference type="AlphaFoldDB" id="A0A923N6B9"/>
<dbReference type="InterPro" id="IPR000836">
    <property type="entry name" value="PRTase_dom"/>
</dbReference>
<reference evidence="4" key="1">
    <citation type="submission" date="2020-08" db="EMBL/GenBank/DDBJ databases">
        <title>Pontibacter sp. SD6 16S ribosomal RNA gene Genome sequencing and assembly.</title>
        <authorList>
            <person name="Kang M."/>
        </authorList>
    </citation>
    <scope>NUCLEOTIDE SEQUENCE</scope>
    <source>
        <strain evidence="4">SD6</strain>
    </source>
</reference>
<dbReference type="EMBL" id="JACRVF010000001">
    <property type="protein sequence ID" value="MBC5992609.1"/>
    <property type="molecule type" value="Genomic_DNA"/>
</dbReference>
<keyword evidence="5" id="KW-1185">Reference proteome</keyword>
<organism evidence="4 5">
    <name type="scientific">Pontibacter cellulosilyticus</name>
    <dbReference type="NCBI Taxonomy" id="1720253"/>
    <lineage>
        <taxon>Bacteria</taxon>
        <taxon>Pseudomonadati</taxon>
        <taxon>Bacteroidota</taxon>
        <taxon>Cytophagia</taxon>
        <taxon>Cytophagales</taxon>
        <taxon>Hymenobacteraceae</taxon>
        <taxon>Pontibacter</taxon>
    </lineage>
</organism>
<dbReference type="PANTHER" id="PTHR11907">
    <property type="entry name" value="AMIDOPHOSPHORIBOSYLTRANSFERASE"/>
    <property type="match status" value="1"/>
</dbReference>
<dbReference type="SUPFAM" id="SSF56235">
    <property type="entry name" value="N-terminal nucleophile aminohydrolases (Ntn hydrolases)"/>
    <property type="match status" value="1"/>
</dbReference>
<dbReference type="Gene3D" id="3.60.20.10">
    <property type="entry name" value="Glutamine Phosphoribosylpyrophosphate, subunit 1, domain 1"/>
    <property type="match status" value="1"/>
</dbReference>
<proteinExistence type="predicted"/>
<feature type="domain" description="Glutamine amidotransferase type-2" evidence="3">
    <location>
        <begin position="9"/>
        <end position="303"/>
    </location>
</feature>
<dbReference type="InterPro" id="IPR017932">
    <property type="entry name" value="GATase_2_dom"/>
</dbReference>
<evidence type="ECO:0000313" key="4">
    <source>
        <dbReference type="EMBL" id="MBC5992609.1"/>
    </source>
</evidence>
<evidence type="ECO:0000259" key="3">
    <source>
        <dbReference type="PROSITE" id="PS51278"/>
    </source>
</evidence>
<comment type="caution">
    <text evidence="4">The sequence shown here is derived from an EMBL/GenBank/DDBJ whole genome shotgun (WGS) entry which is preliminary data.</text>
</comment>
<dbReference type="InterPro" id="IPR029057">
    <property type="entry name" value="PRTase-like"/>
</dbReference>
<protein>
    <submittedName>
        <fullName evidence="4">Amidophosphoribosyltransferase</fullName>
    </submittedName>
</protein>
<accession>A0A923N6B9</accession>
<dbReference type="Proteomes" id="UP000603640">
    <property type="component" value="Unassembled WGS sequence"/>
</dbReference>
<dbReference type="CDD" id="cd06223">
    <property type="entry name" value="PRTases_typeI"/>
    <property type="match status" value="1"/>
</dbReference>